<dbReference type="PANTHER" id="PTHR43278:SF2">
    <property type="entry name" value="IRON-SULFUR FLAVOPROTEIN"/>
    <property type="match status" value="1"/>
</dbReference>
<keyword evidence="1" id="KW-0285">Flavoprotein</keyword>
<dbReference type="Pfam" id="PF03358">
    <property type="entry name" value="FMN_red"/>
    <property type="match status" value="1"/>
</dbReference>
<evidence type="ECO:0000256" key="1">
    <source>
        <dbReference type="ARBA" id="ARBA00022630"/>
    </source>
</evidence>
<proteinExistence type="predicted"/>
<accession>X0VU38</accession>
<evidence type="ECO:0000259" key="3">
    <source>
        <dbReference type="Pfam" id="PF03358"/>
    </source>
</evidence>
<dbReference type="EMBL" id="BARS01029396">
    <property type="protein sequence ID" value="GAG04046.1"/>
    <property type="molecule type" value="Genomic_DNA"/>
</dbReference>
<evidence type="ECO:0000256" key="2">
    <source>
        <dbReference type="ARBA" id="ARBA00022643"/>
    </source>
</evidence>
<feature type="domain" description="NADPH-dependent FMN reductase-like" evidence="3">
    <location>
        <begin position="10"/>
        <end position="112"/>
    </location>
</feature>
<dbReference type="SUPFAM" id="SSF52218">
    <property type="entry name" value="Flavoproteins"/>
    <property type="match status" value="1"/>
</dbReference>
<dbReference type="PANTHER" id="PTHR43278">
    <property type="entry name" value="NAD(P)H-DEPENDENT FMN-CONTAINING OXIDOREDUCTASE YWQN-RELATED"/>
    <property type="match status" value="1"/>
</dbReference>
<keyword evidence="2" id="KW-0288">FMN</keyword>
<dbReference type="Gene3D" id="3.40.50.360">
    <property type="match status" value="1"/>
</dbReference>
<dbReference type="InterPro" id="IPR005025">
    <property type="entry name" value="FMN_Rdtase-like_dom"/>
</dbReference>
<protein>
    <recommendedName>
        <fullName evidence="3">NADPH-dependent FMN reductase-like domain-containing protein</fullName>
    </recommendedName>
</protein>
<dbReference type="GO" id="GO:0016491">
    <property type="term" value="F:oxidoreductase activity"/>
    <property type="evidence" value="ECO:0007669"/>
    <property type="project" value="InterPro"/>
</dbReference>
<gene>
    <name evidence="4" type="ORF">S01H1_45951</name>
</gene>
<dbReference type="AlphaFoldDB" id="X0VU38"/>
<feature type="non-terminal residue" evidence="4">
    <location>
        <position position="1"/>
    </location>
</feature>
<organism evidence="4">
    <name type="scientific">marine sediment metagenome</name>
    <dbReference type="NCBI Taxonomy" id="412755"/>
    <lineage>
        <taxon>unclassified sequences</taxon>
        <taxon>metagenomes</taxon>
        <taxon>ecological metagenomes</taxon>
    </lineage>
</organism>
<evidence type="ECO:0000313" key="4">
    <source>
        <dbReference type="EMBL" id="GAG04046.1"/>
    </source>
</evidence>
<sequence length="192" mass="21735">TQAPRKGGLMKITILNGNPNTGNIEFDNYLKELCGLLESNEHTVTVLQLREMDVRYCIGCFDCFVKTPGECKVADSSHDICREYINSDFVLFASPIIMGFTSALLKKAHDKLIPLLLPYLELVQNECHHVSRYQKYPLIGLLLEKGKGTDEEDVKITSEIYMRDAINLKTSFCFARLTDDPAEEVANEINRI</sequence>
<reference evidence="4" key="1">
    <citation type="journal article" date="2014" name="Front. Microbiol.">
        <title>High frequency of phylogenetically diverse reductive dehalogenase-homologous genes in deep subseafloor sedimentary metagenomes.</title>
        <authorList>
            <person name="Kawai M."/>
            <person name="Futagami T."/>
            <person name="Toyoda A."/>
            <person name="Takaki Y."/>
            <person name="Nishi S."/>
            <person name="Hori S."/>
            <person name="Arai W."/>
            <person name="Tsubouchi T."/>
            <person name="Morono Y."/>
            <person name="Uchiyama I."/>
            <person name="Ito T."/>
            <person name="Fujiyama A."/>
            <person name="Inagaki F."/>
            <person name="Takami H."/>
        </authorList>
    </citation>
    <scope>NUCLEOTIDE SEQUENCE</scope>
    <source>
        <strain evidence="4">Expedition CK06-06</strain>
    </source>
</reference>
<comment type="caution">
    <text evidence="4">The sequence shown here is derived from an EMBL/GenBank/DDBJ whole genome shotgun (WGS) entry which is preliminary data.</text>
</comment>
<dbReference type="InterPro" id="IPR051796">
    <property type="entry name" value="ISF_SsuE-like"/>
</dbReference>
<dbReference type="InterPro" id="IPR029039">
    <property type="entry name" value="Flavoprotein-like_sf"/>
</dbReference>
<name>X0VU38_9ZZZZ</name>